<dbReference type="PRINTS" id="PR00773">
    <property type="entry name" value="GRPEPROTEIN"/>
</dbReference>
<dbReference type="InterPro" id="IPR013805">
    <property type="entry name" value="GrpE_CC"/>
</dbReference>
<proteinExistence type="inferred from homology"/>
<keyword evidence="5" id="KW-0175">Coiled coil</keyword>
<comment type="function">
    <text evidence="3">Participates actively in the response to hyperosmotic and heat shock by preventing the aggregation of stress-denatured proteins, in association with DnaK and GrpE. It is the nucleotide exchange factor for DnaK and may function as a thermosensor. Unfolded proteins bind initially to DnaJ; upon interaction with the DnaJ-bound protein, DnaK hydrolyzes its bound ATP, resulting in the formation of a stable complex. GrpE releases ADP from DnaK; ATP binding to DnaK triggers the release of the substrate protein, thus completing the reaction cycle. Several rounds of ATP-dependent interactions between DnaJ, DnaK and GrpE are required for fully efficient folding.</text>
</comment>
<dbReference type="SUPFAM" id="SSF51064">
    <property type="entry name" value="Head domain of nucleotide exchange factor GrpE"/>
    <property type="match status" value="1"/>
</dbReference>
<keyword evidence="8" id="KW-1185">Reference proteome</keyword>
<feature type="region of interest" description="Disordered" evidence="6">
    <location>
        <begin position="1"/>
        <end position="84"/>
    </location>
</feature>
<evidence type="ECO:0000256" key="4">
    <source>
        <dbReference type="RuleBase" id="RU004478"/>
    </source>
</evidence>
<dbReference type="Gene3D" id="2.30.22.10">
    <property type="entry name" value="Head domain of nucleotide exchange factor GrpE"/>
    <property type="match status" value="1"/>
</dbReference>
<dbReference type="CDD" id="cd00446">
    <property type="entry name" value="GrpE"/>
    <property type="match status" value="1"/>
</dbReference>
<keyword evidence="3" id="KW-0346">Stress response</keyword>
<dbReference type="EMBL" id="BAABHF010000022">
    <property type="protein sequence ID" value="GAA4497722.1"/>
    <property type="molecule type" value="Genomic_DNA"/>
</dbReference>
<dbReference type="InterPro" id="IPR009012">
    <property type="entry name" value="GrpE_head"/>
</dbReference>
<keyword evidence="2 3" id="KW-0143">Chaperone</keyword>
<feature type="compositionally biased region" description="Basic and acidic residues" evidence="6">
    <location>
        <begin position="1"/>
        <end position="12"/>
    </location>
</feature>
<feature type="compositionally biased region" description="Basic and acidic residues" evidence="6">
    <location>
        <begin position="22"/>
        <end position="33"/>
    </location>
</feature>
<gene>
    <name evidence="3" type="primary">grpE</name>
    <name evidence="7" type="ORF">GCM10023191_041680</name>
</gene>
<evidence type="ECO:0000256" key="5">
    <source>
        <dbReference type="SAM" id="Coils"/>
    </source>
</evidence>
<comment type="similarity">
    <text evidence="1 3 4">Belongs to the GrpE family.</text>
</comment>
<keyword evidence="3" id="KW-0963">Cytoplasm</keyword>
<evidence type="ECO:0000313" key="7">
    <source>
        <dbReference type="EMBL" id="GAA4497722.1"/>
    </source>
</evidence>
<dbReference type="PANTHER" id="PTHR21237:SF23">
    <property type="entry name" value="GRPE PROTEIN HOMOLOG, MITOCHONDRIAL"/>
    <property type="match status" value="1"/>
</dbReference>
<protein>
    <recommendedName>
        <fullName evidence="3">Protein GrpE</fullName>
    </recommendedName>
    <alternativeName>
        <fullName evidence="3">HSP-70 cofactor</fullName>
    </alternativeName>
</protein>
<feature type="coiled-coil region" evidence="5">
    <location>
        <begin position="85"/>
        <end position="119"/>
    </location>
</feature>
<evidence type="ECO:0000313" key="8">
    <source>
        <dbReference type="Proteomes" id="UP001500503"/>
    </source>
</evidence>
<dbReference type="Proteomes" id="UP001500503">
    <property type="component" value="Unassembled WGS sequence"/>
</dbReference>
<dbReference type="Pfam" id="PF01025">
    <property type="entry name" value="GrpE"/>
    <property type="match status" value="1"/>
</dbReference>
<evidence type="ECO:0000256" key="2">
    <source>
        <dbReference type="ARBA" id="ARBA00023186"/>
    </source>
</evidence>
<organism evidence="7 8">
    <name type="scientific">Actinoallomurus oryzae</name>
    <dbReference type="NCBI Taxonomy" id="502180"/>
    <lineage>
        <taxon>Bacteria</taxon>
        <taxon>Bacillati</taxon>
        <taxon>Actinomycetota</taxon>
        <taxon>Actinomycetes</taxon>
        <taxon>Streptosporangiales</taxon>
        <taxon>Thermomonosporaceae</taxon>
        <taxon>Actinoallomurus</taxon>
    </lineage>
</organism>
<dbReference type="HAMAP" id="MF_01151">
    <property type="entry name" value="GrpE"/>
    <property type="match status" value="1"/>
</dbReference>
<evidence type="ECO:0000256" key="6">
    <source>
        <dbReference type="SAM" id="MobiDB-lite"/>
    </source>
</evidence>
<dbReference type="SUPFAM" id="SSF58014">
    <property type="entry name" value="Coiled-coil domain of nucleotide exchange factor GrpE"/>
    <property type="match status" value="1"/>
</dbReference>
<accession>A0ABP8Q6D7</accession>
<comment type="subcellular location">
    <subcellularLocation>
        <location evidence="3">Cytoplasm</location>
    </subcellularLocation>
</comment>
<dbReference type="PANTHER" id="PTHR21237">
    <property type="entry name" value="GRPE PROTEIN"/>
    <property type="match status" value="1"/>
</dbReference>
<comment type="subunit">
    <text evidence="3">Homodimer.</text>
</comment>
<dbReference type="Gene3D" id="3.90.20.20">
    <property type="match status" value="1"/>
</dbReference>
<evidence type="ECO:0000256" key="1">
    <source>
        <dbReference type="ARBA" id="ARBA00009054"/>
    </source>
</evidence>
<dbReference type="RefSeq" id="WP_345466120.1">
    <property type="nucleotide sequence ID" value="NZ_BAABHF010000022.1"/>
</dbReference>
<name>A0ABP8Q6D7_9ACTN</name>
<dbReference type="InterPro" id="IPR000740">
    <property type="entry name" value="GrpE"/>
</dbReference>
<reference evidence="8" key="1">
    <citation type="journal article" date="2019" name="Int. J. Syst. Evol. Microbiol.">
        <title>The Global Catalogue of Microorganisms (GCM) 10K type strain sequencing project: providing services to taxonomists for standard genome sequencing and annotation.</title>
        <authorList>
            <consortium name="The Broad Institute Genomics Platform"/>
            <consortium name="The Broad Institute Genome Sequencing Center for Infectious Disease"/>
            <person name="Wu L."/>
            <person name="Ma J."/>
        </authorList>
    </citation>
    <scope>NUCLEOTIDE SEQUENCE [LARGE SCALE GENOMIC DNA]</scope>
    <source>
        <strain evidence="8">JCM 17933</strain>
    </source>
</reference>
<sequence length="228" mass="24693">MQKGPEEPRAWPRDPGGTATPRADDHGQGDWPREAGAPRPGTPGGEAERAVSGGGPPERVVLGRETPGTPAPEAAPPEDDHAAKISELEDRWRRALADLDNYRKRSVRALQEERDAERARTAARWLPVLDNLERALEHAGAEPGAVIQGVRAVLDQARDVIARLGYPRQDDMGVRFDPARHQAVTVVPSEAPDGTVVRVLVPGYGEGARQLRPAQVVVAQGRPEDRAR</sequence>
<comment type="caution">
    <text evidence="7">The sequence shown here is derived from an EMBL/GenBank/DDBJ whole genome shotgun (WGS) entry which is preliminary data.</text>
</comment>
<evidence type="ECO:0000256" key="3">
    <source>
        <dbReference type="HAMAP-Rule" id="MF_01151"/>
    </source>
</evidence>